<dbReference type="STRING" id="742152.A0A2H3JKW1"/>
<feature type="region of interest" description="Disordered" evidence="4">
    <location>
        <begin position="746"/>
        <end position="845"/>
    </location>
</feature>
<evidence type="ECO:0000313" key="7">
    <source>
        <dbReference type="Proteomes" id="UP000218811"/>
    </source>
</evidence>
<feature type="compositionally biased region" description="Basic and acidic residues" evidence="4">
    <location>
        <begin position="1"/>
        <end position="15"/>
    </location>
</feature>
<dbReference type="InterPro" id="IPR050349">
    <property type="entry name" value="WD_LIS1/nudF_dynein_reg"/>
</dbReference>
<evidence type="ECO:0000256" key="1">
    <source>
        <dbReference type="ARBA" id="ARBA00022574"/>
    </source>
</evidence>
<dbReference type="InterPro" id="IPR001680">
    <property type="entry name" value="WD40_rpt"/>
</dbReference>
<feature type="repeat" description="WD" evidence="3">
    <location>
        <begin position="274"/>
        <end position="301"/>
    </location>
</feature>
<keyword evidence="2" id="KW-0677">Repeat</keyword>
<dbReference type="Pfam" id="PF00400">
    <property type="entry name" value="WD40"/>
    <property type="match status" value="2"/>
</dbReference>
<evidence type="ECO:0000256" key="4">
    <source>
        <dbReference type="SAM" id="MobiDB-lite"/>
    </source>
</evidence>
<feature type="compositionally biased region" description="Low complexity" evidence="4">
    <location>
        <begin position="688"/>
        <end position="701"/>
    </location>
</feature>
<feature type="domain" description="F-box" evidence="5">
    <location>
        <begin position="40"/>
        <end position="86"/>
    </location>
</feature>
<dbReference type="InterPro" id="IPR001810">
    <property type="entry name" value="F-box_dom"/>
</dbReference>
<dbReference type="InterPro" id="IPR015943">
    <property type="entry name" value="WD40/YVTN_repeat-like_dom_sf"/>
</dbReference>
<keyword evidence="1 3" id="KW-0853">WD repeat</keyword>
<dbReference type="Proteomes" id="UP000218811">
    <property type="component" value="Unassembled WGS sequence"/>
</dbReference>
<dbReference type="SUPFAM" id="SSF81383">
    <property type="entry name" value="F-box domain"/>
    <property type="match status" value="1"/>
</dbReference>
<evidence type="ECO:0000259" key="5">
    <source>
        <dbReference type="PROSITE" id="PS50181"/>
    </source>
</evidence>
<dbReference type="PROSITE" id="PS50181">
    <property type="entry name" value="FBOX"/>
    <property type="match status" value="1"/>
</dbReference>
<dbReference type="InterPro" id="IPR036047">
    <property type="entry name" value="F-box-like_dom_sf"/>
</dbReference>
<proteinExistence type="predicted"/>
<feature type="compositionally biased region" description="Polar residues" evidence="4">
    <location>
        <begin position="787"/>
        <end position="804"/>
    </location>
</feature>
<feature type="region of interest" description="Disordered" evidence="4">
    <location>
        <begin position="686"/>
        <end position="721"/>
    </location>
</feature>
<dbReference type="PROSITE" id="PS50330">
    <property type="entry name" value="UIM"/>
    <property type="match status" value="1"/>
</dbReference>
<gene>
    <name evidence="6" type="ORF">WOLCODRAFT_138086</name>
</gene>
<dbReference type="PANTHER" id="PTHR44129">
    <property type="entry name" value="WD REPEAT-CONTAINING PROTEIN POP1"/>
    <property type="match status" value="1"/>
</dbReference>
<evidence type="ECO:0000256" key="2">
    <source>
        <dbReference type="ARBA" id="ARBA00022737"/>
    </source>
</evidence>
<dbReference type="InterPro" id="IPR003903">
    <property type="entry name" value="UIM_dom"/>
</dbReference>
<dbReference type="Gene3D" id="1.20.1280.50">
    <property type="match status" value="1"/>
</dbReference>
<dbReference type="SMART" id="SM00320">
    <property type="entry name" value="WD40"/>
    <property type="match status" value="4"/>
</dbReference>
<name>A0A2H3JKW1_WOLCO</name>
<accession>A0A2H3JKW1</accession>
<feature type="compositionally biased region" description="Low complexity" evidence="4">
    <location>
        <begin position="805"/>
        <end position="819"/>
    </location>
</feature>
<dbReference type="PROSITE" id="PS00678">
    <property type="entry name" value="WD_REPEATS_1"/>
    <property type="match status" value="1"/>
</dbReference>
<organism evidence="6 7">
    <name type="scientific">Wolfiporia cocos (strain MD-104)</name>
    <name type="common">Brown rot fungus</name>
    <dbReference type="NCBI Taxonomy" id="742152"/>
    <lineage>
        <taxon>Eukaryota</taxon>
        <taxon>Fungi</taxon>
        <taxon>Dikarya</taxon>
        <taxon>Basidiomycota</taxon>
        <taxon>Agaricomycotina</taxon>
        <taxon>Agaricomycetes</taxon>
        <taxon>Polyporales</taxon>
        <taxon>Phaeolaceae</taxon>
        <taxon>Wolfiporia</taxon>
    </lineage>
</organism>
<dbReference type="InterPro" id="IPR036322">
    <property type="entry name" value="WD40_repeat_dom_sf"/>
</dbReference>
<dbReference type="SUPFAM" id="SSF50978">
    <property type="entry name" value="WD40 repeat-like"/>
    <property type="match status" value="1"/>
</dbReference>
<keyword evidence="7" id="KW-1185">Reference proteome</keyword>
<feature type="region of interest" description="Disordered" evidence="4">
    <location>
        <begin position="1"/>
        <end position="42"/>
    </location>
</feature>
<reference evidence="6 7" key="1">
    <citation type="journal article" date="2012" name="Science">
        <title>The Paleozoic origin of enzymatic lignin decomposition reconstructed from 31 fungal genomes.</title>
        <authorList>
            <person name="Floudas D."/>
            <person name="Binder M."/>
            <person name="Riley R."/>
            <person name="Barry K."/>
            <person name="Blanchette R.A."/>
            <person name="Henrissat B."/>
            <person name="Martinez A.T."/>
            <person name="Otillar R."/>
            <person name="Spatafora J.W."/>
            <person name="Yadav J.S."/>
            <person name="Aerts A."/>
            <person name="Benoit I."/>
            <person name="Boyd A."/>
            <person name="Carlson A."/>
            <person name="Copeland A."/>
            <person name="Coutinho P.M."/>
            <person name="de Vries R.P."/>
            <person name="Ferreira P."/>
            <person name="Findley K."/>
            <person name="Foster B."/>
            <person name="Gaskell J."/>
            <person name="Glotzer D."/>
            <person name="Gorecki P."/>
            <person name="Heitman J."/>
            <person name="Hesse C."/>
            <person name="Hori C."/>
            <person name="Igarashi K."/>
            <person name="Jurgens J.A."/>
            <person name="Kallen N."/>
            <person name="Kersten P."/>
            <person name="Kohler A."/>
            <person name="Kuees U."/>
            <person name="Kumar T.K.A."/>
            <person name="Kuo A."/>
            <person name="LaButti K."/>
            <person name="Larrondo L.F."/>
            <person name="Lindquist E."/>
            <person name="Ling A."/>
            <person name="Lombard V."/>
            <person name="Lucas S."/>
            <person name="Lundell T."/>
            <person name="Martin R."/>
            <person name="McLaughlin D.J."/>
            <person name="Morgenstern I."/>
            <person name="Morin E."/>
            <person name="Murat C."/>
            <person name="Nagy L.G."/>
            <person name="Nolan M."/>
            <person name="Ohm R.A."/>
            <person name="Patyshakuliyeva A."/>
            <person name="Rokas A."/>
            <person name="Ruiz-Duenas F.J."/>
            <person name="Sabat G."/>
            <person name="Salamov A."/>
            <person name="Samejima M."/>
            <person name="Schmutz J."/>
            <person name="Slot J.C."/>
            <person name="St John F."/>
            <person name="Stenlid J."/>
            <person name="Sun H."/>
            <person name="Sun S."/>
            <person name="Syed K."/>
            <person name="Tsang A."/>
            <person name="Wiebenga A."/>
            <person name="Young D."/>
            <person name="Pisabarro A."/>
            <person name="Eastwood D.C."/>
            <person name="Martin F."/>
            <person name="Cullen D."/>
            <person name="Grigoriev I.V."/>
            <person name="Hibbett D.S."/>
        </authorList>
    </citation>
    <scope>NUCLEOTIDE SEQUENCE [LARGE SCALE GENOMIC DNA]</scope>
    <source>
        <strain evidence="6 7">MD-104</strain>
    </source>
</reference>
<dbReference type="PROSITE" id="PS50082">
    <property type="entry name" value="WD_REPEATS_2"/>
    <property type="match status" value="1"/>
</dbReference>
<dbReference type="Pfam" id="PF12937">
    <property type="entry name" value="F-box-like"/>
    <property type="match status" value="1"/>
</dbReference>
<sequence>MPSRPTEAHRKDLSRVKTFHKPPQFPAHHGKRKADDAGQEGPLLRIPSESLTHITSYLDPPTLLTLAQTNRYLSAHVRDDNTWRRAYVYQFLGITPENDLRDDVERRSLLLRRVENTWRREFVLRYSLKRRWERSRNQTVAHIPHHSPVSAMHLMLPATLLTSSLHYGIVARSNPFTGGVLRGYLDASGTANGVGIGNPNAEFSPHVTAIAITSEGSTAKILWGFRNGEVAVTTAARAADSTRPAAAVHARCTVDDAHDGVVLAVAWGAAGEGPNSNLLVTGAADGRVKIWDARSVRCLWTADKGPALVPDPCMKVAIDAAGGVVACGTASGEIVVWSGFGSFEPRLLADLRSAVREVRVSAIEPMNAAPTAPSIRELAQLHLMASNEGGYSLLVSYRDDRHLYRLNIHPGSSVVERIAFGGDSSGLHTVHPEIATRDGESSFIISGDTLGSISIFDWDARPSDGCSSIVPRRRVDAHSDGAITALAWNSVVLVSGSAGGTVKVWDSLTLELLREFSLPAARPVARSVTDGDMDGIRRILLDKDVLVASMGSRVMAWKAGPVPVSDKNHAKRKHARYNKHSAPAKWQQQIEMYREIAELRRDIEEEQTYTRHAFGRAREQQSTLAHLGLNEVEAVEYVLMLSRDEEEQRRQDALVSASQNREDEGVFMTDFDEATPIRENATHVNARSVSPISSGTSTPSTNASLHRSGRSIPRTMPPLANGRIQISPRVRPEPMEAGFGADCGLSSSCNSHSRISPPATSDLKQFPSVSRSASSGASISSTPNSSLMAGNSAVGSPQSARSAWSTPLRSRRPSSSISLAPQISPPSSARQRNSPDNSIPASESSLLTVELARQRREREEEELRFAIELSLAEARSRGDDAQAYL</sequence>
<protein>
    <submittedName>
        <fullName evidence="6">WD40 repeat-like protein</fullName>
    </submittedName>
</protein>
<dbReference type="OrthoDB" id="429520at2759"/>
<dbReference type="EMBL" id="KB468135">
    <property type="protein sequence ID" value="PCH42846.1"/>
    <property type="molecule type" value="Genomic_DNA"/>
</dbReference>
<feature type="compositionally biased region" description="Polar residues" evidence="4">
    <location>
        <begin position="825"/>
        <end position="845"/>
    </location>
</feature>
<dbReference type="InterPro" id="IPR019775">
    <property type="entry name" value="WD40_repeat_CS"/>
</dbReference>
<feature type="compositionally biased region" description="Polar residues" evidence="4">
    <location>
        <begin position="746"/>
        <end position="763"/>
    </location>
</feature>
<dbReference type="AlphaFoldDB" id="A0A2H3JKW1"/>
<evidence type="ECO:0000313" key="6">
    <source>
        <dbReference type="EMBL" id="PCH42846.1"/>
    </source>
</evidence>
<feature type="compositionally biased region" description="Low complexity" evidence="4">
    <location>
        <begin position="768"/>
        <end position="786"/>
    </location>
</feature>
<dbReference type="OMA" id="EFSPHVS"/>
<evidence type="ECO:0000256" key="3">
    <source>
        <dbReference type="PROSITE-ProRule" id="PRU00221"/>
    </source>
</evidence>
<dbReference type="Gene3D" id="2.130.10.10">
    <property type="entry name" value="YVTN repeat-like/Quinoprotein amine dehydrogenase"/>
    <property type="match status" value="2"/>
</dbReference>
<dbReference type="PROSITE" id="PS50294">
    <property type="entry name" value="WD_REPEATS_REGION"/>
    <property type="match status" value="1"/>
</dbReference>